<protein>
    <recommendedName>
        <fullName evidence="10">DNA ligase</fullName>
        <ecNumber evidence="10">6.5.1.2</ecNumber>
    </recommendedName>
    <alternativeName>
        <fullName evidence="10">Polydeoxyribonucleotide synthase [NAD(+)]</fullName>
    </alternativeName>
</protein>
<feature type="binding site" evidence="10">
    <location>
        <position position="401"/>
    </location>
    <ligand>
        <name>Zn(2+)</name>
        <dbReference type="ChEBI" id="CHEBI:29105"/>
    </ligand>
</feature>
<dbReference type="RefSeq" id="WP_118033360.1">
    <property type="nucleotide sequence ID" value="NZ_QSON01000033.1"/>
</dbReference>
<dbReference type="GO" id="GO:0006260">
    <property type="term" value="P:DNA replication"/>
    <property type="evidence" value="ECO:0007669"/>
    <property type="project" value="UniProtKB-KW"/>
</dbReference>
<dbReference type="InterPro" id="IPR012340">
    <property type="entry name" value="NA-bd_OB-fold"/>
</dbReference>
<dbReference type="GO" id="GO:0046872">
    <property type="term" value="F:metal ion binding"/>
    <property type="evidence" value="ECO:0007669"/>
    <property type="project" value="UniProtKB-KW"/>
</dbReference>
<dbReference type="InterPro" id="IPR001357">
    <property type="entry name" value="BRCT_dom"/>
</dbReference>
<feature type="active site" description="N6-AMP-lysine intermediate" evidence="10">
    <location>
        <position position="108"/>
    </location>
</feature>
<feature type="binding site" evidence="10">
    <location>
        <begin position="34"/>
        <end position="38"/>
    </location>
    <ligand>
        <name>NAD(+)</name>
        <dbReference type="ChEBI" id="CHEBI:57540"/>
    </ligand>
</feature>
<dbReference type="Pfam" id="PF12826">
    <property type="entry name" value="HHH_2"/>
    <property type="match status" value="1"/>
</dbReference>
<feature type="binding site" evidence="10">
    <location>
        <position position="398"/>
    </location>
    <ligand>
        <name>Zn(2+)</name>
        <dbReference type="ChEBI" id="CHEBI:29105"/>
    </ligand>
</feature>
<evidence type="ECO:0000256" key="9">
    <source>
        <dbReference type="ARBA" id="ARBA00034005"/>
    </source>
</evidence>
<dbReference type="PROSITE" id="PS50172">
    <property type="entry name" value="BRCT"/>
    <property type="match status" value="1"/>
</dbReference>
<dbReference type="SUPFAM" id="SSF56091">
    <property type="entry name" value="DNA ligase/mRNA capping enzyme, catalytic domain"/>
    <property type="match status" value="1"/>
</dbReference>
<dbReference type="Gene3D" id="1.10.150.20">
    <property type="entry name" value="5' to 3' exonuclease, C-terminal subdomain"/>
    <property type="match status" value="2"/>
</dbReference>
<dbReference type="GO" id="GO:0003911">
    <property type="term" value="F:DNA ligase (NAD+) activity"/>
    <property type="evidence" value="ECO:0007669"/>
    <property type="project" value="UniProtKB-UniRule"/>
</dbReference>
<keyword evidence="8 10" id="KW-0464">Manganese</keyword>
<dbReference type="InterPro" id="IPR010994">
    <property type="entry name" value="RuvA_2-like"/>
</dbReference>
<evidence type="ECO:0000256" key="1">
    <source>
        <dbReference type="ARBA" id="ARBA00022598"/>
    </source>
</evidence>
<evidence type="ECO:0000256" key="3">
    <source>
        <dbReference type="ARBA" id="ARBA00022723"/>
    </source>
</evidence>
<keyword evidence="3 10" id="KW-0479">Metal-binding</keyword>
<dbReference type="Pfam" id="PF00533">
    <property type="entry name" value="BRCT"/>
    <property type="match status" value="1"/>
</dbReference>
<keyword evidence="7 10" id="KW-0234">DNA repair</keyword>
<dbReference type="InterPro" id="IPR013840">
    <property type="entry name" value="DNAligase_N"/>
</dbReference>
<dbReference type="GO" id="GO:0006281">
    <property type="term" value="P:DNA repair"/>
    <property type="evidence" value="ECO:0007669"/>
    <property type="project" value="UniProtKB-KW"/>
</dbReference>
<keyword evidence="5 10" id="KW-0862">Zinc</keyword>
<evidence type="ECO:0000256" key="7">
    <source>
        <dbReference type="ARBA" id="ARBA00023204"/>
    </source>
</evidence>
<dbReference type="Proteomes" id="UP000263014">
    <property type="component" value="Unassembled WGS sequence"/>
</dbReference>
<evidence type="ECO:0000256" key="8">
    <source>
        <dbReference type="ARBA" id="ARBA00023211"/>
    </source>
</evidence>
<keyword evidence="2 10" id="KW-0235">DNA replication</keyword>
<keyword evidence="6 10" id="KW-0520">NAD</keyword>
<evidence type="ECO:0000256" key="5">
    <source>
        <dbReference type="ARBA" id="ARBA00022833"/>
    </source>
</evidence>
<dbReference type="Pfam" id="PF03120">
    <property type="entry name" value="OB_DNA_ligase"/>
    <property type="match status" value="1"/>
</dbReference>
<comment type="caution">
    <text evidence="12">The sequence shown here is derived from an EMBL/GenBank/DDBJ whole genome shotgun (WGS) entry which is preliminary data.</text>
</comment>
<dbReference type="InterPro" id="IPR004150">
    <property type="entry name" value="NAD_DNA_ligase_OB"/>
</dbReference>
<dbReference type="CDD" id="cd17748">
    <property type="entry name" value="BRCT_DNA_ligase_like"/>
    <property type="match status" value="1"/>
</dbReference>
<feature type="binding site" evidence="10">
    <location>
        <position position="423"/>
    </location>
    <ligand>
        <name>Zn(2+)</name>
        <dbReference type="ChEBI" id="CHEBI:29105"/>
    </ligand>
</feature>
<dbReference type="SUPFAM" id="SSF52113">
    <property type="entry name" value="BRCT domain"/>
    <property type="match status" value="1"/>
</dbReference>
<dbReference type="InterPro" id="IPR041663">
    <property type="entry name" value="DisA/LigA_HHH"/>
</dbReference>
<keyword evidence="10" id="KW-0460">Magnesium</keyword>
<comment type="catalytic activity">
    <reaction evidence="9 10">
        <text>NAD(+) + (deoxyribonucleotide)n-3'-hydroxyl + 5'-phospho-(deoxyribonucleotide)m = (deoxyribonucleotide)n+m + AMP + beta-nicotinamide D-nucleotide.</text>
        <dbReference type="EC" id="6.5.1.2"/>
    </reaction>
</comment>
<accession>A0A374NWL7</accession>
<gene>
    <name evidence="10" type="primary">ligA</name>
    <name evidence="12" type="ORF">DXD79_32445</name>
</gene>
<dbReference type="SMART" id="SM00292">
    <property type="entry name" value="BRCT"/>
    <property type="match status" value="1"/>
</dbReference>
<evidence type="ECO:0000256" key="6">
    <source>
        <dbReference type="ARBA" id="ARBA00023027"/>
    </source>
</evidence>
<feature type="binding site" evidence="10">
    <location>
        <position position="163"/>
    </location>
    <ligand>
        <name>NAD(+)</name>
        <dbReference type="ChEBI" id="CHEBI:57540"/>
    </ligand>
</feature>
<reference evidence="12 13" key="1">
    <citation type="submission" date="2018-08" db="EMBL/GenBank/DDBJ databases">
        <title>A genome reference for cultivated species of the human gut microbiota.</title>
        <authorList>
            <person name="Zou Y."/>
            <person name="Xue W."/>
            <person name="Luo G."/>
        </authorList>
    </citation>
    <scope>NUCLEOTIDE SEQUENCE [LARGE SCALE GENOMIC DNA]</scope>
    <source>
        <strain evidence="12 13">TM09-12</strain>
    </source>
</reference>
<comment type="cofactor">
    <cofactor evidence="10">
        <name>Mg(2+)</name>
        <dbReference type="ChEBI" id="CHEBI:18420"/>
    </cofactor>
    <cofactor evidence="10">
        <name>Mn(2+)</name>
        <dbReference type="ChEBI" id="CHEBI:29035"/>
    </cofactor>
</comment>
<dbReference type="Gene3D" id="3.30.470.30">
    <property type="entry name" value="DNA ligase/mRNA capping enzyme"/>
    <property type="match status" value="1"/>
</dbReference>
<dbReference type="Gene3D" id="1.10.287.610">
    <property type="entry name" value="Helix hairpin bin"/>
    <property type="match status" value="1"/>
</dbReference>
<dbReference type="AlphaFoldDB" id="A0A374NWL7"/>
<dbReference type="SUPFAM" id="SSF47781">
    <property type="entry name" value="RuvA domain 2-like"/>
    <property type="match status" value="1"/>
</dbReference>
<sequence>MTREEQITHMKKLVLKMNQYRDEYYNQNAPSIPDSTYDRLFDELEVLEKRTGIILSGSPTQTVGYHPVSELPKVKHPIPLLSLDKTKLTRDILDFVQKGKGLTNLALKMDGLTVKLVYDGGELQQASTRGDGEIGEDITHNIPAFINVPLTVPYKDRLVITGEAHIRIDDFEKLRTSILDRNGEPYKTPRNLASGSVRTLNPAVCKERCVSFIPFNVLEGLDYEAVISNSRASKLLKLKDYGFGYCDSYTIDKSATEEQIETYIECLQTIAREKMIPIDGIVAVYDNISYSKSCGRTGRAYKDGLAFKFEDDTFETVFRSIEWTPTRSGQLAPVALFDTIEIDGCAVSRASLHNLTFIKDLELQPGCRILVSKRNMIIPHIEDNLDRGNSIYSFPGTCPSCGAPTRVHTRKGDKGRIIETLHCDNPDCETQWLRQLIHFAGKKAMDIKDLSTATLSKFQEYGWLDSFQDLYHLDMHREEIIRLEGFGVKSYENLWASIEASRHTTFERYLVAMDIPLVGRTISRSLGQQFHGSLDDFEQAATGTYDFTQLEDIGTIINDNIHTWFSDMDNLKLWKELQKEMTFEERTEETMNVEQSEQNPFAGRTIVATGKLMNYTRDGIQAKILSLGAKAGSSVSKNTDYLICGDKAGSKLAKAQSLGVRILSEYEFLSMIDEA</sequence>
<dbReference type="NCBIfam" id="NF005932">
    <property type="entry name" value="PRK07956.1"/>
    <property type="match status" value="1"/>
</dbReference>
<feature type="domain" description="BRCT" evidence="11">
    <location>
        <begin position="596"/>
        <end position="675"/>
    </location>
</feature>
<dbReference type="HAMAP" id="MF_01588">
    <property type="entry name" value="DNA_ligase_A"/>
    <property type="match status" value="1"/>
</dbReference>
<dbReference type="Gene3D" id="2.40.50.140">
    <property type="entry name" value="Nucleic acid-binding proteins"/>
    <property type="match status" value="1"/>
</dbReference>
<evidence type="ECO:0000313" key="13">
    <source>
        <dbReference type="Proteomes" id="UP000263014"/>
    </source>
</evidence>
<name>A0A374NWL7_9FIRM</name>
<dbReference type="InterPro" id="IPR001679">
    <property type="entry name" value="DNA_ligase"/>
</dbReference>
<dbReference type="SUPFAM" id="SSF50249">
    <property type="entry name" value="Nucleic acid-binding proteins"/>
    <property type="match status" value="1"/>
</dbReference>
<comment type="caution">
    <text evidence="10">Lacks conserved residue(s) required for the propagation of feature annotation.</text>
</comment>
<feature type="binding site" evidence="10">
    <location>
        <position position="129"/>
    </location>
    <ligand>
        <name>NAD(+)</name>
        <dbReference type="ChEBI" id="CHEBI:57540"/>
    </ligand>
</feature>
<keyword evidence="1 10" id="KW-0436">Ligase</keyword>
<evidence type="ECO:0000256" key="4">
    <source>
        <dbReference type="ARBA" id="ARBA00022763"/>
    </source>
</evidence>
<evidence type="ECO:0000259" key="11">
    <source>
        <dbReference type="PROSITE" id="PS50172"/>
    </source>
</evidence>
<feature type="binding site" evidence="10">
    <location>
        <position position="428"/>
    </location>
    <ligand>
        <name>Zn(2+)</name>
        <dbReference type="ChEBI" id="CHEBI:29105"/>
    </ligand>
</feature>
<evidence type="ECO:0000256" key="10">
    <source>
        <dbReference type="HAMAP-Rule" id="MF_01588"/>
    </source>
</evidence>
<evidence type="ECO:0000313" key="12">
    <source>
        <dbReference type="EMBL" id="RGI95231.1"/>
    </source>
</evidence>
<dbReference type="NCBIfam" id="TIGR00575">
    <property type="entry name" value="dnlj"/>
    <property type="match status" value="1"/>
</dbReference>
<comment type="similarity">
    <text evidence="10">Belongs to the NAD-dependent DNA ligase family. LigA subfamily.</text>
</comment>
<organism evidence="12 13">
    <name type="scientific">Hungatella hathewayi</name>
    <dbReference type="NCBI Taxonomy" id="154046"/>
    <lineage>
        <taxon>Bacteria</taxon>
        <taxon>Bacillati</taxon>
        <taxon>Bacillota</taxon>
        <taxon>Clostridia</taxon>
        <taxon>Lachnospirales</taxon>
        <taxon>Lachnospiraceae</taxon>
        <taxon>Hungatella</taxon>
    </lineage>
</organism>
<dbReference type="InterPro" id="IPR013839">
    <property type="entry name" value="DNAligase_adenylation"/>
</dbReference>
<dbReference type="InterPro" id="IPR036420">
    <property type="entry name" value="BRCT_dom_sf"/>
</dbReference>
<proteinExistence type="inferred from homology"/>
<dbReference type="PIRSF" id="PIRSF001604">
    <property type="entry name" value="LigA"/>
    <property type="match status" value="1"/>
</dbReference>
<dbReference type="SMART" id="SM00532">
    <property type="entry name" value="LIGANc"/>
    <property type="match status" value="1"/>
</dbReference>
<comment type="function">
    <text evidence="10">DNA ligase that catalyzes the formation of phosphodiester linkages between 5'-phosphoryl and 3'-hydroxyl groups in double-stranded DNA using NAD as a coenzyme and as the energy source for the reaction. It is essential for DNA replication and repair of damaged DNA.</text>
</comment>
<feature type="binding site" evidence="10">
    <location>
        <begin position="82"/>
        <end position="83"/>
    </location>
    <ligand>
        <name>NAD(+)</name>
        <dbReference type="ChEBI" id="CHEBI:57540"/>
    </ligand>
</feature>
<dbReference type="Gene3D" id="3.40.50.10190">
    <property type="entry name" value="BRCT domain"/>
    <property type="match status" value="1"/>
</dbReference>
<dbReference type="Pfam" id="PF01653">
    <property type="entry name" value="DNA_ligase_aden"/>
    <property type="match status" value="1"/>
</dbReference>
<feature type="binding site" evidence="10">
    <location>
        <position position="308"/>
    </location>
    <ligand>
        <name>NAD(+)</name>
        <dbReference type="ChEBI" id="CHEBI:57540"/>
    </ligand>
</feature>
<dbReference type="EC" id="6.5.1.2" evidence="10"/>
<keyword evidence="4 10" id="KW-0227">DNA damage</keyword>
<evidence type="ECO:0000256" key="2">
    <source>
        <dbReference type="ARBA" id="ARBA00022705"/>
    </source>
</evidence>
<dbReference type="EMBL" id="QSON01000033">
    <property type="protein sequence ID" value="RGI95231.1"/>
    <property type="molecule type" value="Genomic_DNA"/>
</dbReference>